<dbReference type="Proteomes" id="UP000184301">
    <property type="component" value="Unassembled WGS sequence"/>
</dbReference>
<gene>
    <name evidence="1" type="ORF">SAMN02745243_03386</name>
</gene>
<protein>
    <submittedName>
        <fullName evidence="1">Uncharacterized protein</fullName>
    </submittedName>
</protein>
<dbReference type="InterPro" id="IPR043743">
    <property type="entry name" value="DUF5688"/>
</dbReference>
<accession>A0A1M6U2U7</accession>
<sequence length="301" mass="35377">MMKYNEFKRVLLAELKRRIGWETMIQIQHVKKINQAQKEVLVISKKEECIIPRIDLDGLYEDYKTHENIEKIIQYIYCIIVEKPQKIGMYLENEWEQIKDKIVIKMINKEWNAEYISEIPHKDILDLTAIYQIVLDQDKSRRVTRVVTNDMLEQWGVTEEEIHAAGMNNLRREDFAMRDLLGVISQKLEMDMELDPHSPMYIVTNEKTGCGADVLFFQELLKIYAEYLQSDLYILPSSIYEVIIVRKAESPDVSELQQMVKEINHSQVDEEERLSDSVYLYRMGASCVELLADMTGEKNVA</sequence>
<dbReference type="RefSeq" id="WP_143160763.1">
    <property type="nucleotide sequence ID" value="NZ_FQZY01000066.1"/>
</dbReference>
<dbReference type="AlphaFoldDB" id="A0A1M6U2U7"/>
<dbReference type="OrthoDB" id="1655031at2"/>
<organism evidence="1 2">
    <name type="scientific">Hespellia stercorisuis DSM 15480</name>
    <dbReference type="NCBI Taxonomy" id="1121950"/>
    <lineage>
        <taxon>Bacteria</taxon>
        <taxon>Bacillati</taxon>
        <taxon>Bacillota</taxon>
        <taxon>Clostridia</taxon>
        <taxon>Lachnospirales</taxon>
        <taxon>Lachnospiraceae</taxon>
        <taxon>Hespellia</taxon>
    </lineage>
</organism>
<dbReference type="EMBL" id="FQZY01000066">
    <property type="protein sequence ID" value="SHK63506.1"/>
    <property type="molecule type" value="Genomic_DNA"/>
</dbReference>
<dbReference type="Pfam" id="PF18941">
    <property type="entry name" value="DUF5688"/>
    <property type="match status" value="1"/>
</dbReference>
<evidence type="ECO:0000313" key="1">
    <source>
        <dbReference type="EMBL" id="SHK63506.1"/>
    </source>
</evidence>
<evidence type="ECO:0000313" key="2">
    <source>
        <dbReference type="Proteomes" id="UP000184301"/>
    </source>
</evidence>
<keyword evidence="2" id="KW-1185">Reference proteome</keyword>
<proteinExistence type="predicted"/>
<dbReference type="STRING" id="1121950.SAMN02745243_03386"/>
<reference evidence="1 2" key="1">
    <citation type="submission" date="2016-11" db="EMBL/GenBank/DDBJ databases">
        <authorList>
            <person name="Jaros S."/>
            <person name="Januszkiewicz K."/>
            <person name="Wedrychowicz H."/>
        </authorList>
    </citation>
    <scope>NUCLEOTIDE SEQUENCE [LARGE SCALE GENOMIC DNA]</scope>
    <source>
        <strain evidence="1 2">DSM 15480</strain>
    </source>
</reference>
<name>A0A1M6U2U7_9FIRM</name>